<evidence type="ECO:0000313" key="2">
    <source>
        <dbReference type="Proteomes" id="UP001348805"/>
    </source>
</evidence>
<keyword evidence="2" id="KW-1185">Reference proteome</keyword>
<evidence type="ECO:0000313" key="1">
    <source>
        <dbReference type="EMBL" id="WQJ51542.1"/>
    </source>
</evidence>
<reference evidence="1 2" key="1">
    <citation type="submission" date="2023-11" db="EMBL/GenBank/DDBJ databases">
        <authorList>
            <person name="Cook R."/>
            <person name="Crisci M."/>
            <person name="Pye H."/>
            <person name="Adriaenssens E."/>
            <person name="Santini J."/>
        </authorList>
    </citation>
    <scope>NUCLEOTIDE SEQUENCE [LARGE SCALE GENOMIC DNA]</scope>
    <source>
        <strain evidence="1">Lak_Megaphage_RVC_AP3_GC26</strain>
    </source>
</reference>
<sequence length="127" mass="15764">MNIITNIKKSYKHIPYSFKHYIMVMKLEKKYIGYYKYPFHDLDKIFMYIFFPFLGTKIIQKIHTRFAKHHLRKYKKHMHFDEAILDWESARFTKPDKPMDAWETYQKLFADFSDDLLPIFEKFNLKH</sequence>
<dbReference type="Proteomes" id="UP001348805">
    <property type="component" value="Segment"/>
</dbReference>
<proteinExistence type="predicted"/>
<protein>
    <submittedName>
        <fullName evidence="1">Uncharacterized protein</fullName>
    </submittedName>
</protein>
<name>A0ABZ0Z0D8_9CAUD</name>
<organism evidence="1 2">
    <name type="scientific">phage Lak_Megaphage_RVC_AP3_GC26</name>
    <dbReference type="NCBI Taxonomy" id="3109225"/>
    <lineage>
        <taxon>Viruses</taxon>
        <taxon>Duplodnaviria</taxon>
        <taxon>Heunggongvirae</taxon>
        <taxon>Uroviricota</taxon>
        <taxon>Caudoviricetes</taxon>
        <taxon>Caudoviricetes code 15 clade</taxon>
    </lineage>
</organism>
<dbReference type="EMBL" id="OR769219">
    <property type="protein sequence ID" value="WQJ51542.1"/>
    <property type="molecule type" value="Genomic_DNA"/>
</dbReference>
<accession>A0ABZ0Z0D8</accession>